<sequence length="247" mass="27298">MGGTQLLEATQKPGTGCVRVGGDSASAHASQERAVVHRGSAKRRESAASIQKKAAREEGTKLALARAAKRQDVERMRRMAETNCGSLGILLLLFCNVGTACYMAGPRTAVIWLLSWGALEFIPLNKLLRTIMNIYFTWNMLEPVTFLAVYSHMRLLAAFVLGYVFYVVFKFNQGLIIMRLGVPTFDPWAGPMVARSREAKQERAIARLTKHASEAMELPSEMVFFACVLASLLIVLGSFLFLLARHS</sequence>
<dbReference type="EMBL" id="HBEY01047841">
    <property type="protein sequence ID" value="CAD8619604.1"/>
    <property type="molecule type" value="Transcribed_RNA"/>
</dbReference>
<keyword evidence="1" id="KW-1133">Transmembrane helix</keyword>
<accession>A0A7S0Q8H4</accession>
<evidence type="ECO:0000313" key="2">
    <source>
        <dbReference type="EMBL" id="CAD8619604.1"/>
    </source>
</evidence>
<feature type="transmembrane region" description="Helical" evidence="1">
    <location>
        <begin position="222"/>
        <end position="244"/>
    </location>
</feature>
<proteinExistence type="predicted"/>
<feature type="transmembrane region" description="Helical" evidence="1">
    <location>
        <begin position="84"/>
        <end position="105"/>
    </location>
</feature>
<gene>
    <name evidence="2" type="ORF">CPEL01642_LOCUS22985</name>
</gene>
<protein>
    <submittedName>
        <fullName evidence="2">Uncharacterized protein</fullName>
    </submittedName>
</protein>
<keyword evidence="1" id="KW-0812">Transmembrane</keyword>
<evidence type="ECO:0000256" key="1">
    <source>
        <dbReference type="SAM" id="Phobius"/>
    </source>
</evidence>
<keyword evidence="1" id="KW-0472">Membrane</keyword>
<organism evidence="2">
    <name type="scientific">Coccolithus braarudii</name>
    <dbReference type="NCBI Taxonomy" id="221442"/>
    <lineage>
        <taxon>Eukaryota</taxon>
        <taxon>Haptista</taxon>
        <taxon>Haptophyta</taxon>
        <taxon>Prymnesiophyceae</taxon>
        <taxon>Coccolithales</taxon>
        <taxon>Coccolithaceae</taxon>
        <taxon>Coccolithus</taxon>
    </lineage>
</organism>
<dbReference type="AlphaFoldDB" id="A0A7S0Q8H4"/>
<feature type="transmembrane region" description="Helical" evidence="1">
    <location>
        <begin position="149"/>
        <end position="169"/>
    </location>
</feature>
<reference evidence="2" key="1">
    <citation type="submission" date="2021-01" db="EMBL/GenBank/DDBJ databases">
        <authorList>
            <person name="Corre E."/>
            <person name="Pelletier E."/>
            <person name="Niang G."/>
            <person name="Scheremetjew M."/>
            <person name="Finn R."/>
            <person name="Kale V."/>
            <person name="Holt S."/>
            <person name="Cochrane G."/>
            <person name="Meng A."/>
            <person name="Brown T."/>
            <person name="Cohen L."/>
        </authorList>
    </citation>
    <scope>NUCLEOTIDE SEQUENCE</scope>
    <source>
        <strain evidence="2">PLY182g</strain>
    </source>
</reference>
<name>A0A7S0Q8H4_9EUKA</name>